<dbReference type="SMART" id="SM00237">
    <property type="entry name" value="Calx_beta"/>
    <property type="match status" value="8"/>
</dbReference>
<evidence type="ECO:0000256" key="4">
    <source>
        <dbReference type="ARBA" id="ARBA00016512"/>
    </source>
</evidence>
<feature type="domain" description="Calx-beta" evidence="12">
    <location>
        <begin position="1166"/>
        <end position="1271"/>
    </location>
</feature>
<proteinExistence type="predicted"/>
<dbReference type="InterPro" id="IPR011050">
    <property type="entry name" value="Pectin_lyase_fold/virulence"/>
</dbReference>
<feature type="signal peptide" evidence="11">
    <location>
        <begin position="1"/>
        <end position="28"/>
    </location>
</feature>
<feature type="domain" description="Calx-beta" evidence="12">
    <location>
        <begin position="1283"/>
        <end position="1383"/>
    </location>
</feature>
<reference evidence="13 14" key="1">
    <citation type="submission" date="2019-09" db="EMBL/GenBank/DDBJ databases">
        <title>Nocardioides panacisoli sp. nov., isolated from the soil of a ginseng field.</title>
        <authorList>
            <person name="Cho C."/>
        </authorList>
    </citation>
    <scope>NUCLEOTIDE SEQUENCE [LARGE SCALE GENOMIC DNA]</scope>
    <source>
        <strain evidence="13 14">BN130099</strain>
    </source>
</reference>
<comment type="subcellular location">
    <subcellularLocation>
        <location evidence="1">Cell envelope</location>
    </subcellularLocation>
    <subcellularLocation>
        <location evidence="2">Cell outer membrane</location>
    </subcellularLocation>
    <subcellularLocation>
        <location evidence="3">Secreted</location>
    </subcellularLocation>
</comment>
<dbReference type="Gene3D" id="2.60.40.2030">
    <property type="match status" value="8"/>
</dbReference>
<reference evidence="13 14" key="2">
    <citation type="submission" date="2019-09" db="EMBL/GenBank/DDBJ databases">
        <authorList>
            <person name="Jin C."/>
        </authorList>
    </citation>
    <scope>NUCLEOTIDE SEQUENCE [LARGE SCALE GENOMIC DNA]</scope>
    <source>
        <strain evidence="13 14">BN130099</strain>
    </source>
</reference>
<dbReference type="PANTHER" id="PTHR46682:SF1">
    <property type="entry name" value="ADHESION G-PROTEIN COUPLED RECEPTOR V1"/>
    <property type="match status" value="1"/>
</dbReference>
<evidence type="ECO:0000256" key="2">
    <source>
        <dbReference type="ARBA" id="ARBA00004442"/>
    </source>
</evidence>
<dbReference type="EMBL" id="VUJV01000001">
    <property type="protein sequence ID" value="KAA1421813.1"/>
    <property type="molecule type" value="Genomic_DNA"/>
</dbReference>
<feature type="domain" description="Calx-beta" evidence="12">
    <location>
        <begin position="833"/>
        <end position="930"/>
    </location>
</feature>
<feature type="domain" description="Calx-beta" evidence="12">
    <location>
        <begin position="942"/>
        <end position="1042"/>
    </location>
</feature>
<dbReference type="Pfam" id="PF02415">
    <property type="entry name" value="Chlam_PMP"/>
    <property type="match status" value="1"/>
</dbReference>
<dbReference type="Proteomes" id="UP000325003">
    <property type="component" value="Unassembled WGS sequence"/>
</dbReference>
<keyword evidence="14" id="KW-1185">Reference proteome</keyword>
<evidence type="ECO:0000256" key="3">
    <source>
        <dbReference type="ARBA" id="ARBA00004613"/>
    </source>
</evidence>
<feature type="domain" description="Calx-beta" evidence="12">
    <location>
        <begin position="608"/>
        <end position="707"/>
    </location>
</feature>
<dbReference type="RefSeq" id="WP_149727274.1">
    <property type="nucleotide sequence ID" value="NZ_VUJV01000001.1"/>
</dbReference>
<feature type="domain" description="Calx-beta" evidence="12">
    <location>
        <begin position="498"/>
        <end position="596"/>
    </location>
</feature>
<gene>
    <name evidence="13" type="ORF">F0U44_05965</name>
</gene>
<dbReference type="GO" id="GO:0004930">
    <property type="term" value="F:G protein-coupled receptor activity"/>
    <property type="evidence" value="ECO:0007669"/>
    <property type="project" value="InterPro"/>
</dbReference>
<keyword evidence="5" id="KW-0964">Secreted</keyword>
<protein>
    <recommendedName>
        <fullName evidence="4">Probable pectate lyase C</fullName>
    </recommendedName>
</protein>
<evidence type="ECO:0000256" key="10">
    <source>
        <dbReference type="ARBA" id="ARBA00023237"/>
    </source>
</evidence>
<accession>A0A5B1LMP4</accession>
<dbReference type="Pfam" id="PF03160">
    <property type="entry name" value="Calx-beta"/>
    <property type="match status" value="8"/>
</dbReference>
<keyword evidence="7" id="KW-0677">Repeat</keyword>
<evidence type="ECO:0000256" key="11">
    <source>
        <dbReference type="SAM" id="SignalP"/>
    </source>
</evidence>
<feature type="domain" description="Calx-beta" evidence="12">
    <location>
        <begin position="1054"/>
        <end position="1154"/>
    </location>
</feature>
<dbReference type="SUPFAM" id="SSF141072">
    <property type="entry name" value="CalX-like"/>
    <property type="match status" value="8"/>
</dbReference>
<evidence type="ECO:0000256" key="8">
    <source>
        <dbReference type="ARBA" id="ARBA00022837"/>
    </source>
</evidence>
<keyword evidence="8" id="KW-0106">Calcium</keyword>
<keyword evidence="10" id="KW-0998">Cell outer membrane</keyword>
<dbReference type="InterPro" id="IPR018247">
    <property type="entry name" value="EF_Hand_1_Ca_BS"/>
</dbReference>
<organism evidence="13 14">
    <name type="scientific">Nocardioides humilatus</name>
    <dbReference type="NCBI Taxonomy" id="2607660"/>
    <lineage>
        <taxon>Bacteria</taxon>
        <taxon>Bacillati</taxon>
        <taxon>Actinomycetota</taxon>
        <taxon>Actinomycetes</taxon>
        <taxon>Propionibacteriales</taxon>
        <taxon>Nocardioidaceae</taxon>
        <taxon>Nocardioides</taxon>
    </lineage>
</organism>
<dbReference type="InterPro" id="IPR012334">
    <property type="entry name" value="Pectin_lyas_fold"/>
</dbReference>
<evidence type="ECO:0000313" key="13">
    <source>
        <dbReference type="EMBL" id="KAA1421813.1"/>
    </source>
</evidence>
<dbReference type="PROSITE" id="PS00018">
    <property type="entry name" value="EF_HAND_1"/>
    <property type="match status" value="1"/>
</dbReference>
<evidence type="ECO:0000256" key="9">
    <source>
        <dbReference type="ARBA" id="ARBA00023136"/>
    </source>
</evidence>
<evidence type="ECO:0000256" key="7">
    <source>
        <dbReference type="ARBA" id="ARBA00022737"/>
    </source>
</evidence>
<dbReference type="GO" id="GO:0005576">
    <property type="term" value="C:extracellular region"/>
    <property type="evidence" value="ECO:0007669"/>
    <property type="project" value="UniProtKB-SubCell"/>
</dbReference>
<dbReference type="InterPro" id="IPR026919">
    <property type="entry name" value="ADGRV1"/>
</dbReference>
<feature type="domain" description="Calx-beta" evidence="12">
    <location>
        <begin position="721"/>
        <end position="819"/>
    </location>
</feature>
<dbReference type="InterPro" id="IPR003644">
    <property type="entry name" value="Calx_beta"/>
</dbReference>
<dbReference type="InterPro" id="IPR038081">
    <property type="entry name" value="CalX-like_sf"/>
</dbReference>
<evidence type="ECO:0000313" key="14">
    <source>
        <dbReference type="Proteomes" id="UP000325003"/>
    </source>
</evidence>
<dbReference type="GO" id="GO:0009279">
    <property type="term" value="C:cell outer membrane"/>
    <property type="evidence" value="ECO:0007669"/>
    <property type="project" value="UniProtKB-SubCell"/>
</dbReference>
<dbReference type="InterPro" id="IPR013783">
    <property type="entry name" value="Ig-like_fold"/>
</dbReference>
<dbReference type="Gene3D" id="2.160.20.10">
    <property type="entry name" value="Single-stranded right-handed beta-helix, Pectin lyase-like"/>
    <property type="match status" value="1"/>
</dbReference>
<keyword evidence="6 11" id="KW-0732">Signal</keyword>
<evidence type="ECO:0000256" key="1">
    <source>
        <dbReference type="ARBA" id="ARBA00004196"/>
    </source>
</evidence>
<sequence length="1403" mass="140409">MSLARSALAGSLATGLATIGLIALPAPAAHALAGHVYVAEGGTDSGACTSGSPCGTMTYAQMKVADGGTIHVSGRIVDNIDIWFGSLTITGAGAASPAILDGSGQVDPTLENRHTTVRLDNLRIEGGYGAIDNQYSDLTLTDVTIGPNPGPNQGAGIFNYEADVTLIRSTITGNSVSYLGGAIWSEGGNGEIRIIDSTFSDNHATVNGGAIDANWTPLYVVRSTFTGNSAHRGGAINADHVTVVDSTFSGNSGDYGGAFYFWGDHALSSIVGSTISGNHSELGATVHTDGATVTLAGNIIADNTSDNRYPSCKTIYSGTFVSAGYNLTDEDSAVCALTHGTDRTNTSPGLGPLQDNGGPTLTMLPSGAGAERVIPTGTTLHGVDVCDGPDQRGRLRPQPGFAACVSGATEPGSTSAEAPQFTSASSATVNSGTAMNLPVAATGLPTPALSATGLPNGVVFTDHGDGTGALTGSTTLSGTHSITLTATTGYLSEAVQTFDLQVLPPPTVSVNDVTVTEGHSGTKNATFTLTRTGSTTGTSSVKVATSDGTATAGADYTAVPLTTVGFSAGQTTRTVNVTITGDTVIEPNERLTLKLSAPVRATIGDATGAATLTNDDASVSVDDVTLAEGDSGTQNATFTLTRTGATVGAASVKVATANGTATAGSDYTALPLTTVSFAAGQTTRTVNVTITGDTVIEPDETLTLNLRSPTNTTIGDASGTATLTNDDSGSLAVGDITLAEGNTGTKNATFTVTRSGASGGTASVKAATANGTATAGSDYTALPLTTVSFAAGQTTRTVQVTITGDTVIEPNEILTLNLSAATGATISDATGTATLTNDDSAFSVDDVTALEGNSGTTTAVFTLTRVGSLDAAASVDVATANGSATAGTDYAVLATTTVAFAAGQATRTVSLPITGDTAVEADETFALNLTNPVGATVADPSGTGTISNDDFAYVAVDDVVVREGMTGTKTATFTLTRSGRTAGTSSVKVATAGATATAGSDFTALPLTTVSFAAGQTSRTVAVVIRGDDVVENDETLQLNLSAALGATIIDSSGKATIVNDDKAWVSVGDVEVTEGNSGTTNVTFTLTRSQSLSQPSSVDVETWDDTAIAGSDYVALPPTTITFAAGEATKSVVVAVKGDTANESNETFSLELTNEVGAVLGDTSGTATIVDNEGPPEAAPTTFFSIDDAAVEEGNAGGTPIVATITRTGDVSGASSVRVGSGNYSADQSDYNPVNTTVSFAAGERTKTVTATVLGDAAAEEDESFTLVLYGAANGVASDPLSVLTILTDDFTSVGVLDTALAEGETGVQAVTFTLTRSGSLAAASSVYVATNGGTATAGTDYVAKAATVITFNPGQATKTVTVNINSDTAVEPHETFRLYVSPHSGATVSDDFGVATILNDD</sequence>
<feature type="chain" id="PRO_5038721384" description="Probable pectate lyase C" evidence="11">
    <location>
        <begin position="29"/>
        <end position="1403"/>
    </location>
</feature>
<dbReference type="GO" id="GO:0005975">
    <property type="term" value="P:carbohydrate metabolic process"/>
    <property type="evidence" value="ECO:0007669"/>
    <property type="project" value="UniProtKB-ARBA"/>
</dbReference>
<comment type="caution">
    <text evidence="13">The sequence shown here is derived from an EMBL/GenBank/DDBJ whole genome shotgun (WGS) entry which is preliminary data.</text>
</comment>
<evidence type="ECO:0000256" key="6">
    <source>
        <dbReference type="ARBA" id="ARBA00022729"/>
    </source>
</evidence>
<dbReference type="SUPFAM" id="SSF51126">
    <property type="entry name" value="Pectin lyase-like"/>
    <property type="match status" value="1"/>
</dbReference>
<dbReference type="PANTHER" id="PTHR46682">
    <property type="entry name" value="ADHESION G-PROTEIN COUPLED RECEPTOR V1"/>
    <property type="match status" value="1"/>
</dbReference>
<name>A0A5B1LMP4_9ACTN</name>
<keyword evidence="9" id="KW-0472">Membrane</keyword>
<evidence type="ECO:0000256" key="5">
    <source>
        <dbReference type="ARBA" id="ARBA00022525"/>
    </source>
</evidence>
<dbReference type="InterPro" id="IPR003368">
    <property type="entry name" value="POMP_repeat"/>
</dbReference>
<evidence type="ECO:0000259" key="12">
    <source>
        <dbReference type="SMART" id="SM00237"/>
    </source>
</evidence>
<dbReference type="Gene3D" id="2.60.40.10">
    <property type="entry name" value="Immunoglobulins"/>
    <property type="match status" value="1"/>
</dbReference>